<dbReference type="GO" id="GO:0032196">
    <property type="term" value="P:transposition"/>
    <property type="evidence" value="ECO:0007669"/>
    <property type="project" value="UniProtKB-KW"/>
</dbReference>
<proteinExistence type="inferred from homology"/>
<evidence type="ECO:0000256" key="2">
    <source>
        <dbReference type="ARBA" id="ARBA00022578"/>
    </source>
</evidence>
<dbReference type="OrthoDB" id="2065409at2"/>
<accession>A0A5Q0BM62</accession>
<evidence type="ECO:0000313" key="7">
    <source>
        <dbReference type="Proteomes" id="UP000325755"/>
    </source>
</evidence>
<dbReference type="GO" id="GO:0003677">
    <property type="term" value="F:DNA binding"/>
    <property type="evidence" value="ECO:0007669"/>
    <property type="project" value="UniProtKB-KW"/>
</dbReference>
<name>A0A5Q0BM62_9GAMM</name>
<dbReference type="RefSeq" id="WP_153250984.1">
    <property type="nucleotide sequence ID" value="NZ_CP044205.1"/>
</dbReference>
<keyword evidence="4" id="KW-0233">DNA recombination</keyword>
<dbReference type="InterPro" id="IPR017894">
    <property type="entry name" value="HTH_IS21_transposase_type"/>
</dbReference>
<evidence type="ECO:0000256" key="4">
    <source>
        <dbReference type="ARBA" id="ARBA00023172"/>
    </source>
</evidence>
<dbReference type="EMBL" id="CP044205">
    <property type="protein sequence ID" value="QFY45025.1"/>
    <property type="molecule type" value="Genomic_DNA"/>
</dbReference>
<evidence type="ECO:0000259" key="5">
    <source>
        <dbReference type="PROSITE" id="PS50531"/>
    </source>
</evidence>
<reference evidence="6 7" key="1">
    <citation type="submission" date="2019-09" db="EMBL/GenBank/DDBJ databases">
        <title>Ecophysiology of the spiral-shaped methanotroph Methylospira mobilis as revealed by the complete genome sequence.</title>
        <authorList>
            <person name="Oshkin I.Y."/>
            <person name="Dedysh S.N."/>
            <person name="Miroshnikov K."/>
            <person name="Danilova O.V."/>
            <person name="Hakobyan A."/>
            <person name="Liesack W."/>
        </authorList>
    </citation>
    <scope>NUCLEOTIDE SEQUENCE [LARGE SCALE GENOMIC DNA]</scope>
    <source>
        <strain evidence="6 7">Shm1</strain>
    </source>
</reference>
<gene>
    <name evidence="6" type="ORF">F6R98_09205</name>
</gene>
<comment type="similarity">
    <text evidence="1">Belongs to the transposase IS21/IS408/IS1162 family.</text>
</comment>
<keyword evidence="2" id="KW-0815">Transposition</keyword>
<dbReference type="NCBIfam" id="NF033546">
    <property type="entry name" value="transpos_IS21"/>
    <property type="match status" value="1"/>
</dbReference>
<dbReference type="AlphaFoldDB" id="A0A5Q0BM62"/>
<keyword evidence="7" id="KW-1185">Reference proteome</keyword>
<dbReference type="InParanoid" id="A0A5Q0BM62"/>
<evidence type="ECO:0000313" key="6">
    <source>
        <dbReference type="EMBL" id="QFY45025.1"/>
    </source>
</evidence>
<dbReference type="InterPro" id="IPR054353">
    <property type="entry name" value="IstA-like_C"/>
</dbReference>
<dbReference type="PROSITE" id="PS50531">
    <property type="entry name" value="HTH_IS21"/>
    <property type="match status" value="1"/>
</dbReference>
<organism evidence="6 7">
    <name type="scientific">Candidatus Methylospira mobilis</name>
    <dbReference type="NCBI Taxonomy" id="1808979"/>
    <lineage>
        <taxon>Bacteria</taxon>
        <taxon>Pseudomonadati</taxon>
        <taxon>Pseudomonadota</taxon>
        <taxon>Gammaproteobacteria</taxon>
        <taxon>Methylococcales</taxon>
        <taxon>Methylococcaceae</taxon>
        <taxon>Candidatus Methylospira</taxon>
    </lineage>
</organism>
<dbReference type="Proteomes" id="UP000325755">
    <property type="component" value="Chromosome"/>
</dbReference>
<dbReference type="GO" id="GO:0006310">
    <property type="term" value="P:DNA recombination"/>
    <property type="evidence" value="ECO:0007669"/>
    <property type="project" value="UniProtKB-KW"/>
</dbReference>
<dbReference type="PANTHER" id="PTHR35004">
    <property type="entry name" value="TRANSPOSASE RV3428C-RELATED"/>
    <property type="match status" value="1"/>
</dbReference>
<feature type="domain" description="HTH IS21-type" evidence="5">
    <location>
        <begin position="3"/>
        <end position="67"/>
    </location>
</feature>
<evidence type="ECO:0000256" key="3">
    <source>
        <dbReference type="ARBA" id="ARBA00023125"/>
    </source>
</evidence>
<dbReference type="PANTHER" id="PTHR35004:SF7">
    <property type="entry name" value="INTEGRASE PROTEIN"/>
    <property type="match status" value="1"/>
</dbReference>
<dbReference type="KEGG" id="mmob:F6R98_09205"/>
<protein>
    <submittedName>
        <fullName evidence="6">IS21 family transposase</fullName>
    </submittedName>
</protein>
<sequence>MEMIGKIRRMYLRDKMSLHEIARRTSLSRNTIRKWLRAEEKAVPPKYRRIKADCKLSSFHAILEQALKSDSHRPKHNRRTGKDLFAQIKTAGYEGGYSQVTAFIRNWRADSGKKPHAFVPLKFEFGEAFQFDWSEEGLVIGGIYRRIQVSHLKLCASRAFWLVAYPGQGHEMLFDAHTRSFAALGGIPRRGIYDNMKTAVDRVNKGKGRVVNARFAVMCAHYLFDADFCNVASGWEKGVVEKNVQDSRRRIWLEAQNQRFGSFVELNVWLGDRCRALWGELHHPEYKELSVADLLEQERAHMMPMPVQFDGYVENPARVSSTCLINVQRNHYSVPCELAGKMVSVRLYPNQVIVVSGDAFVACHERLTERGHVRYDWQHYITLIERKPGALRNGAPFADMPVPLRQLRQGLMRDPGGDRCMAQVLAAVPRAGLEAVIVAVELVIESGVLSVEHVLNVLGRLNAPPLPPNVETSLQLKDVPLANTRRYDELRHDAEAHLNAEEIDHAL</sequence>
<evidence type="ECO:0000256" key="1">
    <source>
        <dbReference type="ARBA" id="ARBA00009277"/>
    </source>
</evidence>
<keyword evidence="3" id="KW-0238">DNA-binding</keyword>
<dbReference type="Pfam" id="PF22483">
    <property type="entry name" value="Mu-transpos_C_2"/>
    <property type="match status" value="1"/>
</dbReference>